<feature type="region of interest" description="Disordered" evidence="1">
    <location>
        <begin position="1"/>
        <end position="130"/>
    </location>
</feature>
<feature type="compositionally biased region" description="Basic and acidic residues" evidence="1">
    <location>
        <begin position="46"/>
        <end position="57"/>
    </location>
</feature>
<keyword evidence="3" id="KW-1185">Reference proteome</keyword>
<name>A0A2R5GU35_9STRA</name>
<gene>
    <name evidence="2" type="ORF">FCC1311_083882</name>
</gene>
<feature type="compositionally biased region" description="Low complexity" evidence="1">
    <location>
        <begin position="25"/>
        <end position="35"/>
    </location>
</feature>
<dbReference type="InParanoid" id="A0A2R5GU35"/>
<proteinExistence type="predicted"/>
<protein>
    <submittedName>
        <fullName evidence="2">Uncharacterized protein</fullName>
    </submittedName>
</protein>
<sequence length="270" mass="30168">MTSDSDSDEEMTLADLQRKTSMTRAAASASEASAVNDDEDDEESKETDSKSNGKAHDDDEDDDGEGGDDDDDEEDSDDNLTLSAFMKTRAKRSKDKISYKEVSSEDEDDEVIPNPKKPKPSPGPPSTEETAKHTLVGNILKRWQYCLPYWPDLSNVEKPPKTFIETGTKGVYVGIAPDNLGEIRDLRPRDGKAPIFSVLIKFPAKELKEDLVNGIAKQQKALEDNKDRYPSDWFQTVSKLLKAEAKTARALVPSKIDAEYKTWARKHVRK</sequence>
<accession>A0A2R5GU35</accession>
<evidence type="ECO:0000313" key="3">
    <source>
        <dbReference type="Proteomes" id="UP000241890"/>
    </source>
</evidence>
<dbReference type="AlphaFoldDB" id="A0A2R5GU35"/>
<feature type="compositionally biased region" description="Acidic residues" evidence="1">
    <location>
        <begin position="58"/>
        <end position="78"/>
    </location>
</feature>
<dbReference type="Proteomes" id="UP000241890">
    <property type="component" value="Unassembled WGS sequence"/>
</dbReference>
<dbReference type="EMBL" id="BEYU01000115">
    <property type="protein sequence ID" value="GBG32163.1"/>
    <property type="molecule type" value="Genomic_DNA"/>
</dbReference>
<comment type="caution">
    <text evidence="2">The sequence shown here is derived from an EMBL/GenBank/DDBJ whole genome shotgun (WGS) entry which is preliminary data.</text>
</comment>
<feature type="compositionally biased region" description="Acidic residues" evidence="1">
    <location>
        <begin position="1"/>
        <end position="12"/>
    </location>
</feature>
<feature type="compositionally biased region" description="Acidic residues" evidence="1">
    <location>
        <begin position="36"/>
        <end position="45"/>
    </location>
</feature>
<evidence type="ECO:0000256" key="1">
    <source>
        <dbReference type="SAM" id="MobiDB-lite"/>
    </source>
</evidence>
<evidence type="ECO:0000313" key="2">
    <source>
        <dbReference type="EMBL" id="GBG32163.1"/>
    </source>
</evidence>
<organism evidence="2 3">
    <name type="scientific">Hondaea fermentalgiana</name>
    <dbReference type="NCBI Taxonomy" id="2315210"/>
    <lineage>
        <taxon>Eukaryota</taxon>
        <taxon>Sar</taxon>
        <taxon>Stramenopiles</taxon>
        <taxon>Bigyra</taxon>
        <taxon>Labyrinthulomycetes</taxon>
        <taxon>Thraustochytrida</taxon>
        <taxon>Thraustochytriidae</taxon>
        <taxon>Hondaea</taxon>
    </lineage>
</organism>
<reference evidence="2 3" key="1">
    <citation type="submission" date="2017-12" db="EMBL/GenBank/DDBJ databases">
        <title>Sequencing, de novo assembly and annotation of complete genome of a new Thraustochytrid species, strain FCC1311.</title>
        <authorList>
            <person name="Sedici K."/>
            <person name="Godart F."/>
            <person name="Aiese Cigliano R."/>
            <person name="Sanseverino W."/>
            <person name="Barakat M."/>
            <person name="Ortet P."/>
            <person name="Marechal E."/>
            <person name="Cagnac O."/>
            <person name="Amato A."/>
        </authorList>
    </citation>
    <scope>NUCLEOTIDE SEQUENCE [LARGE SCALE GENOMIC DNA]</scope>
</reference>